<protein>
    <submittedName>
        <fullName evidence="6">Glycosyltransferase involved in cell wall biosynthesis</fullName>
    </submittedName>
</protein>
<dbReference type="RefSeq" id="WP_179492250.1">
    <property type="nucleotide sequence ID" value="NZ_JACCCW010000002.1"/>
</dbReference>
<evidence type="ECO:0000313" key="6">
    <source>
        <dbReference type="EMBL" id="NYF80688.1"/>
    </source>
</evidence>
<evidence type="ECO:0000256" key="1">
    <source>
        <dbReference type="ARBA" id="ARBA00009481"/>
    </source>
</evidence>
<dbReference type="Gene3D" id="3.40.50.2000">
    <property type="entry name" value="Glycogen Phosphorylase B"/>
    <property type="match status" value="2"/>
</dbReference>
<keyword evidence="2" id="KW-0328">Glycosyltransferase</keyword>
<name>A0A7Y9PKD3_9BACT</name>
<dbReference type="Pfam" id="PF00534">
    <property type="entry name" value="Glycos_transf_1"/>
    <property type="match status" value="1"/>
</dbReference>
<dbReference type="CDD" id="cd03801">
    <property type="entry name" value="GT4_PimA-like"/>
    <property type="match status" value="1"/>
</dbReference>
<dbReference type="GO" id="GO:0016757">
    <property type="term" value="F:glycosyltransferase activity"/>
    <property type="evidence" value="ECO:0007669"/>
    <property type="project" value="UniProtKB-KW"/>
</dbReference>
<dbReference type="EMBL" id="JACCCW010000002">
    <property type="protein sequence ID" value="NYF80688.1"/>
    <property type="molecule type" value="Genomic_DNA"/>
</dbReference>
<dbReference type="AlphaFoldDB" id="A0A7Y9PKD3"/>
<dbReference type="PANTHER" id="PTHR12526">
    <property type="entry name" value="GLYCOSYLTRANSFERASE"/>
    <property type="match status" value="1"/>
</dbReference>
<dbReference type="SUPFAM" id="SSF53756">
    <property type="entry name" value="UDP-Glycosyltransferase/glycogen phosphorylase"/>
    <property type="match status" value="1"/>
</dbReference>
<comment type="caution">
    <text evidence="6">The sequence shown here is derived from an EMBL/GenBank/DDBJ whole genome shotgun (WGS) entry which is preliminary data.</text>
</comment>
<sequence length="390" mass="43236">MNVTQAVFGVFHHFELAHQLHKRNHLQKIYSTWPWARLKREGLPRSLVGCFPLIHTTDYLLGRTRFYPAAVSAVMNSWNARGFDWWTRSVIQPCDAFIAISGAGLLTGAKVQANGGKFICDRGSTHQRYQENLLAEEYRRWNAPQPLSKPHIAVREEAIYARADAITVPSSVAKRSFIQMGIPAEKVHVIPYGVRLDQFARTVEPPTDSFEVLFAGQVSLRKGIPYLLEAFSRLKHPKKRLTVVGSVQDDVRGLLGKLPQEHVTFTGSIPQAELAKKMSASHLLMLTSVEEGLALVQGQAMACGCPVLATTATGAEDLFTDGVEGFIVADRDVDALAARLQEIADDPALQSRLSEAALLRVKSLGGWDRYGEIWDRLLHGLTGLPHKAER</sequence>
<evidence type="ECO:0000259" key="4">
    <source>
        <dbReference type="Pfam" id="PF00534"/>
    </source>
</evidence>
<keyword evidence="7" id="KW-1185">Reference proteome</keyword>
<feature type="domain" description="Glycosyl transferase family 1" evidence="4">
    <location>
        <begin position="204"/>
        <end position="357"/>
    </location>
</feature>
<accession>A0A7Y9PKD3</accession>
<evidence type="ECO:0000256" key="3">
    <source>
        <dbReference type="ARBA" id="ARBA00022679"/>
    </source>
</evidence>
<reference evidence="6 7" key="1">
    <citation type="submission" date="2020-07" db="EMBL/GenBank/DDBJ databases">
        <title>Genomic Encyclopedia of Type Strains, Phase IV (KMG-V): Genome sequencing to study the core and pangenomes of soil and plant-associated prokaryotes.</title>
        <authorList>
            <person name="Whitman W."/>
        </authorList>
    </citation>
    <scope>NUCLEOTIDE SEQUENCE [LARGE SCALE GENOMIC DNA]</scope>
    <source>
        <strain evidence="6 7">X4EP2</strain>
    </source>
</reference>
<dbReference type="Pfam" id="PF13439">
    <property type="entry name" value="Glyco_transf_4"/>
    <property type="match status" value="1"/>
</dbReference>
<feature type="domain" description="Glycosyltransferase subfamily 4-like N-terminal" evidence="5">
    <location>
        <begin position="126"/>
        <end position="197"/>
    </location>
</feature>
<gene>
    <name evidence="6" type="ORF">HDF17_003008</name>
</gene>
<organism evidence="6 7">
    <name type="scientific">Granulicella arctica</name>
    <dbReference type="NCBI Taxonomy" id="940613"/>
    <lineage>
        <taxon>Bacteria</taxon>
        <taxon>Pseudomonadati</taxon>
        <taxon>Acidobacteriota</taxon>
        <taxon>Terriglobia</taxon>
        <taxon>Terriglobales</taxon>
        <taxon>Acidobacteriaceae</taxon>
        <taxon>Granulicella</taxon>
    </lineage>
</organism>
<dbReference type="InterPro" id="IPR028098">
    <property type="entry name" value="Glyco_trans_4-like_N"/>
</dbReference>
<dbReference type="InterPro" id="IPR001296">
    <property type="entry name" value="Glyco_trans_1"/>
</dbReference>
<evidence type="ECO:0000313" key="7">
    <source>
        <dbReference type="Proteomes" id="UP000589520"/>
    </source>
</evidence>
<comment type="similarity">
    <text evidence="1">Belongs to the glycosyltransferase group 1 family. Glycosyltransferase 4 subfamily.</text>
</comment>
<evidence type="ECO:0000259" key="5">
    <source>
        <dbReference type="Pfam" id="PF13439"/>
    </source>
</evidence>
<proteinExistence type="inferred from homology"/>
<keyword evidence="3 6" id="KW-0808">Transferase</keyword>
<dbReference type="PANTHER" id="PTHR12526:SF640">
    <property type="entry name" value="COLANIC ACID BIOSYNTHESIS GLYCOSYLTRANSFERASE WCAL-RELATED"/>
    <property type="match status" value="1"/>
</dbReference>
<evidence type="ECO:0000256" key="2">
    <source>
        <dbReference type="ARBA" id="ARBA00022676"/>
    </source>
</evidence>
<dbReference type="Proteomes" id="UP000589520">
    <property type="component" value="Unassembled WGS sequence"/>
</dbReference>